<dbReference type="AlphaFoldDB" id="A0A5U7RGK5"/>
<evidence type="ECO:0000313" key="1">
    <source>
        <dbReference type="EMBL" id="EBR5098907.1"/>
    </source>
</evidence>
<dbReference type="EMBL" id="AAGSMQ010000001">
    <property type="protein sequence ID" value="EBR5098907.1"/>
    <property type="molecule type" value="Genomic_DNA"/>
</dbReference>
<name>A0A5U7RGK5_SALER</name>
<gene>
    <name evidence="1" type="ORF">B2O45_01625</name>
</gene>
<comment type="caution">
    <text evidence="1">The sequence shown here is derived from an EMBL/GenBank/DDBJ whole genome shotgun (WGS) entry which is preliminary data.</text>
</comment>
<proteinExistence type="predicted"/>
<organism evidence="1">
    <name type="scientific">Salmonella enterica</name>
    <name type="common">Salmonella choleraesuis</name>
    <dbReference type="NCBI Taxonomy" id="28901"/>
    <lineage>
        <taxon>Bacteria</taxon>
        <taxon>Pseudomonadati</taxon>
        <taxon>Pseudomonadota</taxon>
        <taxon>Gammaproteobacteria</taxon>
        <taxon>Enterobacterales</taxon>
        <taxon>Enterobacteriaceae</taxon>
        <taxon>Salmonella</taxon>
    </lineage>
</organism>
<accession>A0A5U7RGK5</accession>
<protein>
    <submittedName>
        <fullName evidence="1">Uncharacterized protein</fullName>
    </submittedName>
</protein>
<reference evidence="1" key="1">
    <citation type="submission" date="2018-07" db="EMBL/GenBank/DDBJ databases">
        <authorList>
            <consortium name="PulseNet: The National Subtyping Network for Foodborne Disease Surveillance"/>
            <person name="Tarr C.L."/>
            <person name="Trees E."/>
            <person name="Katz L.S."/>
            <person name="Carleton-Romer H.A."/>
            <person name="Stroika S."/>
            <person name="Kucerova Z."/>
            <person name="Roache K.F."/>
            <person name="Sabol A.L."/>
            <person name="Besser J."/>
            <person name="Gerner-Smidt P."/>
        </authorList>
    </citation>
    <scope>NUCLEOTIDE SEQUENCE</scope>
    <source>
        <strain evidence="1">PNUSAS007347</strain>
    </source>
</reference>
<sequence length="71" mass="8054">MNLAELNELRTMLYTLRGAMCEESEPVQQMVKESEEKTKAFIARLEADYPDRKGLMGGMIAVLDYLVKNGL</sequence>